<evidence type="ECO:0000313" key="2">
    <source>
        <dbReference type="Proteomes" id="UP000075360"/>
    </source>
</evidence>
<reference evidence="1 2" key="1">
    <citation type="submission" date="2015-06" db="EMBL/GenBank/DDBJ databases">
        <title>Improved classification and identification of acetic acid bacteria using matrix-assisted laser desorption/ionization time-of-flight mass spectrometry; Gluconobacter nephelii and Gluconobacter uchimurae are later heterotypic synonyms of Gluconobacter japonicus and Gluconobacter oxydans, respectively.</title>
        <authorList>
            <person name="Li L."/>
            <person name="Cleenwerck I."/>
            <person name="De Vuyst L."/>
            <person name="Vandamme P."/>
        </authorList>
    </citation>
    <scope>NUCLEOTIDE SEQUENCE [LARGE SCALE GENOMIC DNA]</scope>
    <source>
        <strain evidence="1 2">LMG 23690</strain>
    </source>
</reference>
<evidence type="ECO:0000313" key="1">
    <source>
        <dbReference type="EMBL" id="KXV61373.1"/>
    </source>
</evidence>
<dbReference type="Proteomes" id="UP000075360">
    <property type="component" value="Unassembled WGS sequence"/>
</dbReference>
<accession>A0A149U7D0</accession>
<proteinExistence type="predicted"/>
<dbReference type="EMBL" id="LHZU01000086">
    <property type="protein sequence ID" value="KXV61373.1"/>
    <property type="molecule type" value="Genomic_DNA"/>
</dbReference>
<dbReference type="AlphaFoldDB" id="A0A149U7D0"/>
<protein>
    <submittedName>
        <fullName evidence="1">Uncharacterized protein</fullName>
    </submittedName>
</protein>
<dbReference type="PATRIC" id="fig|446692.4.peg.135"/>
<name>A0A149U7D0_9PROT</name>
<sequence>MIIRWRVLKPLFLIFLMAAISMGYDFYTGGKKRVFRTLSVAGRVLANFRLETGSQSVRIRGGALWDNGQHVFISIK</sequence>
<gene>
    <name evidence="1" type="ORF">AD948_01930</name>
</gene>
<comment type="caution">
    <text evidence="1">The sequence shown here is derived from an EMBL/GenBank/DDBJ whole genome shotgun (WGS) entry which is preliminary data.</text>
</comment>
<organism evidence="1 2">
    <name type="scientific">Acetobacter senegalensis</name>
    <dbReference type="NCBI Taxonomy" id="446692"/>
    <lineage>
        <taxon>Bacteria</taxon>
        <taxon>Pseudomonadati</taxon>
        <taxon>Pseudomonadota</taxon>
        <taxon>Alphaproteobacteria</taxon>
        <taxon>Acetobacterales</taxon>
        <taxon>Acetobacteraceae</taxon>
        <taxon>Acetobacter</taxon>
    </lineage>
</organism>